<feature type="transmembrane region" description="Helical" evidence="1">
    <location>
        <begin position="513"/>
        <end position="532"/>
    </location>
</feature>
<feature type="transmembrane region" description="Helical" evidence="1">
    <location>
        <begin position="538"/>
        <end position="558"/>
    </location>
</feature>
<dbReference type="Pfam" id="PF06808">
    <property type="entry name" value="DctM"/>
    <property type="match status" value="1"/>
</dbReference>
<feature type="transmembrane region" description="Helical" evidence="1">
    <location>
        <begin position="30"/>
        <end position="49"/>
    </location>
</feature>
<name>A0ABU2AXU3_9MICC</name>
<feature type="transmembrane region" description="Helical" evidence="1">
    <location>
        <begin position="88"/>
        <end position="106"/>
    </location>
</feature>
<protein>
    <submittedName>
        <fullName evidence="3">TRAP transporter 4TM/12TM fusion protein</fullName>
    </submittedName>
</protein>
<feature type="domain" description="TRAP C4-dicarboxylate transport system permease DctM subunit" evidence="2">
    <location>
        <begin position="102"/>
        <end position="535"/>
    </location>
</feature>
<feature type="transmembrane region" description="Helical" evidence="1">
    <location>
        <begin position="478"/>
        <end position="501"/>
    </location>
</feature>
<dbReference type="PANTHER" id="PTHR43849:SF2">
    <property type="entry name" value="BLL3936 PROTEIN"/>
    <property type="match status" value="1"/>
</dbReference>
<keyword evidence="1" id="KW-0812">Transmembrane</keyword>
<keyword evidence="4" id="KW-1185">Reference proteome</keyword>
<dbReference type="RefSeq" id="WP_310170787.1">
    <property type="nucleotide sequence ID" value="NZ_BAABHE010000002.1"/>
</dbReference>
<proteinExistence type="predicted"/>
<dbReference type="PANTHER" id="PTHR43849">
    <property type="entry name" value="BLL3936 PROTEIN"/>
    <property type="match status" value="1"/>
</dbReference>
<accession>A0ABU2AXU3</accession>
<feature type="transmembrane region" description="Helical" evidence="1">
    <location>
        <begin position="570"/>
        <end position="587"/>
    </location>
</feature>
<comment type="caution">
    <text evidence="3">The sequence shown here is derived from an EMBL/GenBank/DDBJ whole genome shotgun (WGS) entry which is preliminary data.</text>
</comment>
<feature type="transmembrane region" description="Helical" evidence="1">
    <location>
        <begin position="159"/>
        <end position="182"/>
    </location>
</feature>
<reference evidence="3 4" key="1">
    <citation type="submission" date="2023-07" db="EMBL/GenBank/DDBJ databases">
        <title>Sequencing the genomes of 1000 actinobacteria strains.</title>
        <authorList>
            <person name="Klenk H.-P."/>
        </authorList>
    </citation>
    <scope>NUCLEOTIDE SEQUENCE [LARGE SCALE GENOMIC DNA]</scope>
    <source>
        <strain evidence="3 4">DSM 22966</strain>
    </source>
</reference>
<feature type="transmembrane region" description="Helical" evidence="1">
    <location>
        <begin position="593"/>
        <end position="609"/>
    </location>
</feature>
<sequence>MTLTVIGVLLTASQVFFWSPIGRTLLTNEYLYLVLAIFLPIVFITQPVSGKSTGRLPWYDIVLAGLAMALNLYFAINAQNVINFGWDYAAPNVAIVIAYAHWLLTLEALRRAAGLIVTILAGAFSLFPLITAEVPVSFLQGMDFDLNGTAIMHVMGSESILGLPLQTAAGILIGFLLFGVVLQRTGGAEFFNDFAQSIFGTQRGGAAKVSVVSTTAFGMMSGSAVSNVLTTGPMTIPAMKRSGFSPKYAASVEATASSGGSVTPPIMGAAAFLMVAFVGVPYVEIAIAAIIPAVLYYVGIFVQVDAYSAKSNLKGLPRADLPKLWSVIKLGWPYIAALVGLMAILIVYQREAQAPFILVAVILAYAMLRRRNRVTPTDLFGILYIAGKTIAEIIGIIAGVGLIIGSLSMTGVSLSLSSELVNLVGGNLLLMLIAGAVVSFVLGLGMTVSAVYVLLAIVLAPALVALGIEPIAAHLFVIYWATVSYITPPVALASFAAAGIAGSKPIPTSLTSMRLGMVKYIIPFAFALNPALVGQGDLGTILLSFGLSLIGVFMMACGFEGYAVGIEKRLPVLMRIIAVVAGFMIMLPETTTSIGGLAVAVVLGVLLAFRPREEKKAPIETSAEATTTLQKT</sequence>
<feature type="transmembrane region" description="Helical" evidence="1">
    <location>
        <begin position="56"/>
        <end position="76"/>
    </location>
</feature>
<keyword evidence="1" id="KW-1133">Transmembrane helix</keyword>
<feature type="transmembrane region" description="Helical" evidence="1">
    <location>
        <begin position="262"/>
        <end position="279"/>
    </location>
</feature>
<feature type="transmembrane region" description="Helical" evidence="1">
    <location>
        <begin position="285"/>
        <end position="304"/>
    </location>
</feature>
<dbReference type="Proteomes" id="UP001183794">
    <property type="component" value="Unassembled WGS sequence"/>
</dbReference>
<feature type="transmembrane region" description="Helical" evidence="1">
    <location>
        <begin position="380"/>
        <end position="404"/>
    </location>
</feature>
<feature type="transmembrane region" description="Helical" evidence="1">
    <location>
        <begin position="352"/>
        <end position="368"/>
    </location>
</feature>
<keyword evidence="1" id="KW-0472">Membrane</keyword>
<feature type="transmembrane region" description="Helical" evidence="1">
    <location>
        <begin position="324"/>
        <end position="346"/>
    </location>
</feature>
<feature type="transmembrane region" description="Helical" evidence="1">
    <location>
        <begin position="451"/>
        <end position="472"/>
    </location>
</feature>
<evidence type="ECO:0000313" key="4">
    <source>
        <dbReference type="Proteomes" id="UP001183794"/>
    </source>
</evidence>
<feature type="transmembrane region" description="Helical" evidence="1">
    <location>
        <begin position="424"/>
        <end position="444"/>
    </location>
</feature>
<organism evidence="3 4">
    <name type="scientific">Enteractinococcus fodinae</name>
    <dbReference type="NCBI Taxonomy" id="684663"/>
    <lineage>
        <taxon>Bacteria</taxon>
        <taxon>Bacillati</taxon>
        <taxon>Actinomycetota</taxon>
        <taxon>Actinomycetes</taxon>
        <taxon>Micrococcales</taxon>
        <taxon>Micrococcaceae</taxon>
    </lineage>
</organism>
<evidence type="ECO:0000313" key="3">
    <source>
        <dbReference type="EMBL" id="MDR7346177.1"/>
    </source>
</evidence>
<feature type="transmembrane region" description="Helical" evidence="1">
    <location>
        <begin position="113"/>
        <end position="139"/>
    </location>
</feature>
<gene>
    <name evidence="3" type="ORF">J2S62_000434</name>
</gene>
<evidence type="ECO:0000259" key="2">
    <source>
        <dbReference type="Pfam" id="PF06808"/>
    </source>
</evidence>
<dbReference type="EMBL" id="JAVDYJ010000001">
    <property type="protein sequence ID" value="MDR7346177.1"/>
    <property type="molecule type" value="Genomic_DNA"/>
</dbReference>
<dbReference type="InterPro" id="IPR010656">
    <property type="entry name" value="DctM"/>
</dbReference>
<evidence type="ECO:0000256" key="1">
    <source>
        <dbReference type="SAM" id="Phobius"/>
    </source>
</evidence>
<dbReference type="NCBIfam" id="TIGR02123">
    <property type="entry name" value="TRAP_fused"/>
    <property type="match status" value="1"/>
</dbReference>
<dbReference type="InterPro" id="IPR011853">
    <property type="entry name" value="TRAP_DctM-Dct_fused"/>
</dbReference>